<dbReference type="PANTHER" id="PTHR46195:SF30">
    <property type="entry name" value="HEAVY METAL-ASSOCIATED ISOPRENYLATED PLANT PROTEIN 17-RELATED"/>
    <property type="match status" value="1"/>
</dbReference>
<evidence type="ECO:0000256" key="1">
    <source>
        <dbReference type="ARBA" id="ARBA00022481"/>
    </source>
</evidence>
<comment type="similarity">
    <text evidence="5">Belongs to the HIPP family.</text>
</comment>
<evidence type="ECO:0000256" key="6">
    <source>
        <dbReference type="SAM" id="Coils"/>
    </source>
</evidence>
<name>A0A654EKW7_ARATH</name>
<dbReference type="PROSITE" id="PS50846">
    <property type="entry name" value="HMA_2"/>
    <property type="match status" value="2"/>
</dbReference>
<dbReference type="InterPro" id="IPR044577">
    <property type="entry name" value="HIPP4/7/8/17/18/19"/>
</dbReference>
<dbReference type="Proteomes" id="UP000426265">
    <property type="component" value="Unassembled WGS sequence"/>
</dbReference>
<feature type="domain" description="HMA" evidence="7">
    <location>
        <begin position="134"/>
        <end position="205"/>
    </location>
</feature>
<keyword evidence="6" id="KW-0175">Coiled coil</keyword>
<evidence type="ECO:0000256" key="2">
    <source>
        <dbReference type="ARBA" id="ARBA00022723"/>
    </source>
</evidence>
<keyword evidence="2" id="KW-0479">Metal-binding</keyword>
<evidence type="ECO:0000313" key="8">
    <source>
        <dbReference type="EMBL" id="VYS49370.1"/>
    </source>
</evidence>
<evidence type="ECO:0000256" key="4">
    <source>
        <dbReference type="ARBA" id="ARBA00023289"/>
    </source>
</evidence>
<reference evidence="8 9" key="1">
    <citation type="submission" date="2019-11" db="EMBL/GenBank/DDBJ databases">
        <authorList>
            <person name="Jiao W.-B."/>
            <person name="Schneeberger K."/>
        </authorList>
    </citation>
    <scope>NUCLEOTIDE SEQUENCE [LARGE SCALE GENOMIC DNA]</scope>
    <source>
        <strain evidence="9">cv. An-1</strain>
    </source>
</reference>
<organism evidence="8 9">
    <name type="scientific">Arabidopsis thaliana</name>
    <name type="common">Mouse-ear cress</name>
    <dbReference type="NCBI Taxonomy" id="3702"/>
    <lineage>
        <taxon>Eukaryota</taxon>
        <taxon>Viridiplantae</taxon>
        <taxon>Streptophyta</taxon>
        <taxon>Embryophyta</taxon>
        <taxon>Tracheophyta</taxon>
        <taxon>Spermatophyta</taxon>
        <taxon>Magnoliopsida</taxon>
        <taxon>eudicotyledons</taxon>
        <taxon>Gunneridae</taxon>
        <taxon>Pentapetalae</taxon>
        <taxon>rosids</taxon>
        <taxon>malvids</taxon>
        <taxon>Brassicales</taxon>
        <taxon>Brassicaceae</taxon>
        <taxon>Camelineae</taxon>
        <taxon>Arabidopsis</taxon>
    </lineage>
</organism>
<dbReference type="InterPro" id="IPR006121">
    <property type="entry name" value="HMA_dom"/>
</dbReference>
<dbReference type="GO" id="GO:0046872">
    <property type="term" value="F:metal ion binding"/>
    <property type="evidence" value="ECO:0007669"/>
    <property type="project" value="UniProtKB-KW"/>
</dbReference>
<dbReference type="PROSITE" id="PS51257">
    <property type="entry name" value="PROKAR_LIPOPROTEIN"/>
    <property type="match status" value="1"/>
</dbReference>
<feature type="domain" description="HMA" evidence="7">
    <location>
        <begin position="33"/>
        <end position="96"/>
    </location>
</feature>
<dbReference type="Gene3D" id="3.30.70.100">
    <property type="match status" value="2"/>
</dbReference>
<dbReference type="ExpressionAtlas" id="A0A654EKW7">
    <property type="expression patterns" value="baseline"/>
</dbReference>
<keyword evidence="1" id="KW-0488">Methylation</keyword>
<gene>
    <name evidence="8" type="ORF">AN1_LOCUS4849</name>
</gene>
<evidence type="ECO:0000256" key="5">
    <source>
        <dbReference type="ARBA" id="ARBA00024045"/>
    </source>
</evidence>
<sequence length="265" mass="30778">MMGCWLKQPQGITTMMGCWLTKSRENILDNVIVTDAELKISMNFEDCAKKIRKVACQFEVKSCITDIDDQKVLVSGDFNLHKLVKTLKKKTGKKIEIVTKNEKSSEDKVDDTVQNEDSKDEIVPQNADKPETSIMEVEFDIPFLCEKYEKDFGKVISKCTGVETYVVDLENKKVVVIGNFDKDELSRKLNKKMHQKIKKAEKERQEWESEMMLREAEEEKRLADIYEEIDKDRNVSLNPITDYEKEMAKHYYMFSDENPNACSIS</sequence>
<dbReference type="Pfam" id="PF00403">
    <property type="entry name" value="HMA"/>
    <property type="match status" value="1"/>
</dbReference>
<evidence type="ECO:0000313" key="9">
    <source>
        <dbReference type="Proteomes" id="UP000426265"/>
    </source>
</evidence>
<dbReference type="EMBL" id="CACRSJ010000104">
    <property type="protein sequence ID" value="VYS49370.1"/>
    <property type="molecule type" value="Genomic_DNA"/>
</dbReference>
<protein>
    <recommendedName>
        <fullName evidence="7">HMA domain-containing protein</fullName>
    </recommendedName>
</protein>
<feature type="coiled-coil region" evidence="6">
    <location>
        <begin position="186"/>
        <end position="219"/>
    </location>
</feature>
<evidence type="ECO:0000259" key="7">
    <source>
        <dbReference type="PROSITE" id="PS50846"/>
    </source>
</evidence>
<dbReference type="AlphaFoldDB" id="A0A654EKW7"/>
<proteinExistence type="inferred from homology"/>
<keyword evidence="3" id="KW-0449">Lipoprotein</keyword>
<keyword evidence="4" id="KW-0636">Prenylation</keyword>
<evidence type="ECO:0000256" key="3">
    <source>
        <dbReference type="ARBA" id="ARBA00023288"/>
    </source>
</evidence>
<dbReference type="PANTHER" id="PTHR46195">
    <property type="entry name" value="HEAVY METAL-ASSOCIATED ISOPRENYLATED PLANT PROTEIN 7"/>
    <property type="match status" value="1"/>
</dbReference>
<accession>A0A654EKW7</accession>